<name>A0A4R2GS93_9ACTN</name>
<evidence type="ECO:0000313" key="2">
    <source>
        <dbReference type="EMBL" id="TCO12230.1"/>
    </source>
</evidence>
<organism evidence="2 3">
    <name type="scientific">Kribbella steppae</name>
    <dbReference type="NCBI Taxonomy" id="2512223"/>
    <lineage>
        <taxon>Bacteria</taxon>
        <taxon>Bacillati</taxon>
        <taxon>Actinomycetota</taxon>
        <taxon>Actinomycetes</taxon>
        <taxon>Propionibacteriales</taxon>
        <taxon>Kribbellaceae</taxon>
        <taxon>Kribbella</taxon>
    </lineage>
</organism>
<sequence length="96" mass="10016">MTAGILLVFGVFGLALASVAGTIQQRLPWFTVILGLILAALGCWLLAGRNVPGLRIATGRGPALTRSGAGWLGPGCDLEQPEIVVVRGSVRLHLMI</sequence>
<dbReference type="AlphaFoldDB" id="A0A4R2GS93"/>
<dbReference type="Proteomes" id="UP000294508">
    <property type="component" value="Unassembled WGS sequence"/>
</dbReference>
<evidence type="ECO:0000256" key="1">
    <source>
        <dbReference type="SAM" id="Phobius"/>
    </source>
</evidence>
<dbReference type="OrthoDB" id="5244297at2"/>
<keyword evidence="1" id="KW-1133">Transmembrane helix</keyword>
<keyword evidence="1" id="KW-0812">Transmembrane</keyword>
<keyword evidence="3" id="KW-1185">Reference proteome</keyword>
<proteinExistence type="predicted"/>
<accession>A0A4R2GS93</accession>
<keyword evidence="1" id="KW-0472">Membrane</keyword>
<protein>
    <submittedName>
        <fullName evidence="2">Uncharacterized protein</fullName>
    </submittedName>
</protein>
<comment type="caution">
    <text evidence="2">The sequence shown here is derived from an EMBL/GenBank/DDBJ whole genome shotgun (WGS) entry which is preliminary data.</text>
</comment>
<feature type="transmembrane region" description="Helical" evidence="1">
    <location>
        <begin position="27"/>
        <end position="47"/>
    </location>
</feature>
<reference evidence="2 3" key="1">
    <citation type="journal article" date="2015" name="Stand. Genomic Sci.">
        <title>Genomic Encyclopedia of Bacterial and Archaeal Type Strains, Phase III: the genomes of soil and plant-associated and newly described type strains.</title>
        <authorList>
            <person name="Whitman W.B."/>
            <person name="Woyke T."/>
            <person name="Klenk H.P."/>
            <person name="Zhou Y."/>
            <person name="Lilburn T.G."/>
            <person name="Beck B.J."/>
            <person name="De Vos P."/>
            <person name="Vandamme P."/>
            <person name="Eisen J.A."/>
            <person name="Garrity G."/>
            <person name="Hugenholtz P."/>
            <person name="Kyrpides N.C."/>
        </authorList>
    </citation>
    <scope>NUCLEOTIDE SEQUENCE [LARGE SCALE GENOMIC DNA]</scope>
    <source>
        <strain evidence="2 3">VKM Ac-2572</strain>
    </source>
</reference>
<gene>
    <name evidence="2" type="ORF">EV652_1306</name>
</gene>
<dbReference type="RefSeq" id="WP_132217181.1">
    <property type="nucleotide sequence ID" value="NZ_SLWN01000030.1"/>
</dbReference>
<evidence type="ECO:0000313" key="3">
    <source>
        <dbReference type="Proteomes" id="UP000294508"/>
    </source>
</evidence>
<dbReference type="EMBL" id="SLWN01000030">
    <property type="protein sequence ID" value="TCO12230.1"/>
    <property type="molecule type" value="Genomic_DNA"/>
</dbReference>